<name>A0AAD5Z5Z2_9POAL</name>
<evidence type="ECO:0000256" key="4">
    <source>
        <dbReference type="ARBA" id="ARBA00035682"/>
    </source>
</evidence>
<dbReference type="Proteomes" id="UP001210211">
    <property type="component" value="Unassembled WGS sequence"/>
</dbReference>
<evidence type="ECO:0000313" key="7">
    <source>
        <dbReference type="EMBL" id="KAJ3687505.1"/>
    </source>
</evidence>
<sequence>MASSLLPRLLKRAPPFPLLTSLNELRLSPLPSSHSIPQRREPEIETKTTPIFPTFPLFSHLDPIWYPTSFPIGEQGGSADPVVRADSVKKKRKKKMNKHKLRKLRKQLRLKA</sequence>
<evidence type="ECO:0000256" key="2">
    <source>
        <dbReference type="ARBA" id="ARBA00023128"/>
    </source>
</evidence>
<keyword evidence="2" id="KW-0496">Mitochondrion</keyword>
<comment type="subcellular location">
    <subcellularLocation>
        <location evidence="1">Mitochondrion</location>
    </subcellularLocation>
</comment>
<keyword evidence="8" id="KW-1185">Reference proteome</keyword>
<feature type="domain" description="Ribosomal protein mS38 C-terminal" evidence="6">
    <location>
        <begin position="84"/>
        <end position="112"/>
    </location>
</feature>
<dbReference type="GO" id="GO:0005739">
    <property type="term" value="C:mitochondrion"/>
    <property type="evidence" value="ECO:0007669"/>
    <property type="project" value="UniProtKB-SubCell"/>
</dbReference>
<dbReference type="SMART" id="SM01155">
    <property type="entry name" value="DUF1713"/>
    <property type="match status" value="1"/>
</dbReference>
<dbReference type="PANTHER" id="PTHR32035">
    <property type="entry name" value="AURORA KINASE A-INTERACTING PROTEIN"/>
    <property type="match status" value="1"/>
</dbReference>
<protein>
    <recommendedName>
        <fullName evidence="4">Small ribosomal subunit protein mS38</fullName>
    </recommendedName>
</protein>
<dbReference type="PANTHER" id="PTHR32035:SF3">
    <property type="entry name" value="SMALL RIBOSOMAL SUBUNIT PROTEIN MS38"/>
    <property type="match status" value="1"/>
</dbReference>
<evidence type="ECO:0000259" key="6">
    <source>
        <dbReference type="SMART" id="SM01155"/>
    </source>
</evidence>
<evidence type="ECO:0000256" key="3">
    <source>
        <dbReference type="ARBA" id="ARBA00035647"/>
    </source>
</evidence>
<accession>A0AAD5Z5Z2</accession>
<comment type="caution">
    <text evidence="7">The sequence shown here is derived from an EMBL/GenBank/DDBJ whole genome shotgun (WGS) entry which is preliminary data.</text>
</comment>
<feature type="region of interest" description="Disordered" evidence="5">
    <location>
        <begin position="75"/>
        <end position="112"/>
    </location>
</feature>
<reference evidence="7 8" key="1">
    <citation type="journal article" date="2022" name="Cell">
        <title>Repeat-based holocentromeres influence genome architecture and karyotype evolution.</title>
        <authorList>
            <person name="Hofstatter P.G."/>
            <person name="Thangavel G."/>
            <person name="Lux T."/>
            <person name="Neumann P."/>
            <person name="Vondrak T."/>
            <person name="Novak P."/>
            <person name="Zhang M."/>
            <person name="Costa L."/>
            <person name="Castellani M."/>
            <person name="Scott A."/>
            <person name="Toegelov H."/>
            <person name="Fuchs J."/>
            <person name="Mata-Sucre Y."/>
            <person name="Dias Y."/>
            <person name="Vanzela A.L.L."/>
            <person name="Huettel B."/>
            <person name="Almeida C.C.S."/>
            <person name="Simkova H."/>
            <person name="Souza G."/>
            <person name="Pedrosa-Harand A."/>
            <person name="Macas J."/>
            <person name="Mayer K.F.X."/>
            <person name="Houben A."/>
            <person name="Marques A."/>
        </authorList>
    </citation>
    <scope>NUCLEOTIDE SEQUENCE [LARGE SCALE GENOMIC DNA]</scope>
    <source>
        <strain evidence="7">RhyTen1mFocal</strain>
    </source>
</reference>
<feature type="compositionally biased region" description="Basic residues" evidence="5">
    <location>
        <begin position="89"/>
        <end position="112"/>
    </location>
</feature>
<dbReference type="EMBL" id="JAMRDG010000002">
    <property type="protein sequence ID" value="KAJ3687505.1"/>
    <property type="molecule type" value="Genomic_DNA"/>
</dbReference>
<evidence type="ECO:0000256" key="1">
    <source>
        <dbReference type="ARBA" id="ARBA00004173"/>
    </source>
</evidence>
<evidence type="ECO:0000313" key="8">
    <source>
        <dbReference type="Proteomes" id="UP001210211"/>
    </source>
</evidence>
<gene>
    <name evidence="7" type="ORF">LUZ61_016669</name>
</gene>
<organism evidence="7 8">
    <name type="scientific">Rhynchospora tenuis</name>
    <dbReference type="NCBI Taxonomy" id="198213"/>
    <lineage>
        <taxon>Eukaryota</taxon>
        <taxon>Viridiplantae</taxon>
        <taxon>Streptophyta</taxon>
        <taxon>Embryophyta</taxon>
        <taxon>Tracheophyta</taxon>
        <taxon>Spermatophyta</taxon>
        <taxon>Magnoliopsida</taxon>
        <taxon>Liliopsida</taxon>
        <taxon>Poales</taxon>
        <taxon>Cyperaceae</taxon>
        <taxon>Cyperoideae</taxon>
        <taxon>Rhynchosporeae</taxon>
        <taxon>Rhynchospora</taxon>
    </lineage>
</organism>
<dbReference type="AlphaFoldDB" id="A0AAD5Z5Z2"/>
<dbReference type="InterPro" id="IPR013177">
    <property type="entry name" value="Ribosomal_mS38_C"/>
</dbReference>
<dbReference type="Pfam" id="PF08213">
    <property type="entry name" value="COX24_C"/>
    <property type="match status" value="1"/>
</dbReference>
<evidence type="ECO:0000256" key="5">
    <source>
        <dbReference type="SAM" id="MobiDB-lite"/>
    </source>
</evidence>
<proteinExistence type="inferred from homology"/>
<comment type="similarity">
    <text evidence="3">Belongs to the mitochondrion-specific ribosomal protein mS38 family.</text>
</comment>